<gene>
    <name evidence="2" type="ORF">JOL79_27635</name>
</gene>
<feature type="transmembrane region" description="Helical" evidence="1">
    <location>
        <begin position="124"/>
        <end position="142"/>
    </location>
</feature>
<feature type="transmembrane region" description="Helical" evidence="1">
    <location>
        <begin position="21"/>
        <end position="43"/>
    </location>
</feature>
<keyword evidence="1" id="KW-0472">Membrane</keyword>
<keyword evidence="1" id="KW-0812">Transmembrane</keyword>
<proteinExistence type="predicted"/>
<reference evidence="2" key="1">
    <citation type="submission" date="2021-02" db="EMBL/GenBank/DDBJ databases">
        <title>Draft genome sequence of Microbispora sp. RL4-1S isolated from rice leaves in Thailand.</title>
        <authorList>
            <person name="Muangham S."/>
            <person name="Duangmal K."/>
        </authorList>
    </citation>
    <scope>NUCLEOTIDE SEQUENCE</scope>
    <source>
        <strain evidence="2">RL4-1S</strain>
    </source>
</reference>
<protein>
    <submittedName>
        <fullName evidence="2">Uncharacterized protein</fullName>
    </submittedName>
</protein>
<keyword evidence="3" id="KW-1185">Reference proteome</keyword>
<evidence type="ECO:0000313" key="2">
    <source>
        <dbReference type="EMBL" id="MBP2707561.1"/>
    </source>
</evidence>
<dbReference type="RefSeq" id="WP_210158821.1">
    <property type="nucleotide sequence ID" value="NZ_JAFCNB010000020.1"/>
</dbReference>
<feature type="transmembrane region" description="Helical" evidence="1">
    <location>
        <begin position="49"/>
        <end position="70"/>
    </location>
</feature>
<feature type="transmembrane region" description="Helical" evidence="1">
    <location>
        <begin position="91"/>
        <end position="112"/>
    </location>
</feature>
<comment type="caution">
    <text evidence="2">The sequence shown here is derived from an EMBL/GenBank/DDBJ whole genome shotgun (WGS) entry which is preliminary data.</text>
</comment>
<accession>A0A941AKV6</accession>
<evidence type="ECO:0000313" key="3">
    <source>
        <dbReference type="Proteomes" id="UP000674234"/>
    </source>
</evidence>
<evidence type="ECO:0000256" key="1">
    <source>
        <dbReference type="SAM" id="Phobius"/>
    </source>
</evidence>
<dbReference type="EMBL" id="JAFCNB010000020">
    <property type="protein sequence ID" value="MBP2707561.1"/>
    <property type="molecule type" value="Genomic_DNA"/>
</dbReference>
<dbReference type="Proteomes" id="UP000674234">
    <property type="component" value="Unassembled WGS sequence"/>
</dbReference>
<sequence>MNELTRMDEMSLAGAALRGAPWRAAAITGGAVAAMSLILGVILPGSPDLTWALCSGISLFTWVAAIGSISRPQDGDRATRQARLWALRHPWRFSLYPGLGATALMYPIQLVFDHEGVFGAAWDAVWGGVWVLLVTGVITLAMRGRAKAS</sequence>
<dbReference type="AlphaFoldDB" id="A0A941AKV6"/>
<keyword evidence="1" id="KW-1133">Transmembrane helix</keyword>
<organism evidence="2 3">
    <name type="scientific">Microbispora oryzae</name>
    <dbReference type="NCBI Taxonomy" id="2806554"/>
    <lineage>
        <taxon>Bacteria</taxon>
        <taxon>Bacillati</taxon>
        <taxon>Actinomycetota</taxon>
        <taxon>Actinomycetes</taxon>
        <taxon>Streptosporangiales</taxon>
        <taxon>Streptosporangiaceae</taxon>
        <taxon>Microbispora</taxon>
    </lineage>
</organism>
<name>A0A941AKV6_9ACTN</name>